<comment type="similarity">
    <text evidence="1">Belongs to the short-chain dehydrogenases/reductases (SDR) family.</text>
</comment>
<organism evidence="3 4">
    <name type="scientific">Candidatus Methanodesulfokora washburnensis</name>
    <dbReference type="NCBI Taxonomy" id="2478471"/>
    <lineage>
        <taxon>Archaea</taxon>
        <taxon>Thermoproteota</taxon>
        <taxon>Candidatus Korarchaeia</taxon>
        <taxon>Candidatus Korarchaeia incertae sedis</taxon>
        <taxon>Candidatus Methanodesulfokora</taxon>
    </lineage>
</organism>
<dbReference type="GO" id="GO:0047936">
    <property type="term" value="F:glucose 1-dehydrogenase [NAD(P)+] activity"/>
    <property type="evidence" value="ECO:0007669"/>
    <property type="project" value="UniProtKB-EC"/>
</dbReference>
<reference evidence="3 4" key="1">
    <citation type="submission" date="2018-10" db="EMBL/GenBank/DDBJ databases">
        <title>Co-occurring genomic capacity for anaerobic methane metabolism and dissimilatory sulfite reduction discovered in the Korarchaeota.</title>
        <authorList>
            <person name="Mckay L.J."/>
            <person name="Dlakic M."/>
            <person name="Fields M.W."/>
            <person name="Delmont T.O."/>
            <person name="Eren A.M."/>
            <person name="Jay Z.J."/>
            <person name="Klingelsmith K.B."/>
            <person name="Rusch D.B."/>
            <person name="Inskeep W.P."/>
        </authorList>
    </citation>
    <scope>NUCLEOTIDE SEQUENCE [LARGE SCALE GENOMIC DNA]</scope>
    <source>
        <strain evidence="3 4">MDKW</strain>
    </source>
</reference>
<keyword evidence="2 3" id="KW-0560">Oxidoreductase</keyword>
<dbReference type="PRINTS" id="PR00081">
    <property type="entry name" value="GDHRDH"/>
</dbReference>
<dbReference type="RefSeq" id="WP_125670069.1">
    <property type="nucleotide sequence ID" value="NZ_RCOS01000010.1"/>
</dbReference>
<gene>
    <name evidence="3" type="ORF">D6D85_00475</name>
</gene>
<name>A0A3R9RAK2_9CREN</name>
<dbReference type="EC" id="1.1.1.47" evidence="3"/>
<dbReference type="PANTHER" id="PTHR24321">
    <property type="entry name" value="DEHYDROGENASES, SHORT CHAIN"/>
    <property type="match status" value="1"/>
</dbReference>
<evidence type="ECO:0000256" key="2">
    <source>
        <dbReference type="ARBA" id="ARBA00023002"/>
    </source>
</evidence>
<dbReference type="Proteomes" id="UP000277582">
    <property type="component" value="Unassembled WGS sequence"/>
</dbReference>
<dbReference type="Pfam" id="PF13561">
    <property type="entry name" value="adh_short_C2"/>
    <property type="match status" value="1"/>
</dbReference>
<dbReference type="PRINTS" id="PR00080">
    <property type="entry name" value="SDRFAMILY"/>
</dbReference>
<accession>A0A3R9RAK2</accession>
<dbReference type="Gene3D" id="3.40.50.720">
    <property type="entry name" value="NAD(P)-binding Rossmann-like Domain"/>
    <property type="match status" value="1"/>
</dbReference>
<dbReference type="SUPFAM" id="SSF51735">
    <property type="entry name" value="NAD(P)-binding Rossmann-fold domains"/>
    <property type="match status" value="1"/>
</dbReference>
<dbReference type="FunFam" id="3.40.50.720:FF:000084">
    <property type="entry name" value="Short-chain dehydrogenase reductase"/>
    <property type="match status" value="1"/>
</dbReference>
<protein>
    <submittedName>
        <fullName evidence="3">Glucose 1-dehydrogenase</fullName>
        <ecNumber evidence="3">1.1.1.47</ecNumber>
    </submittedName>
</protein>
<dbReference type="EMBL" id="RCOS01000010">
    <property type="protein sequence ID" value="RSN78717.1"/>
    <property type="molecule type" value="Genomic_DNA"/>
</dbReference>
<dbReference type="InterPro" id="IPR002347">
    <property type="entry name" value="SDR_fam"/>
</dbReference>
<dbReference type="NCBIfam" id="NF005559">
    <property type="entry name" value="PRK07231.1"/>
    <property type="match status" value="1"/>
</dbReference>
<dbReference type="InterPro" id="IPR036291">
    <property type="entry name" value="NAD(P)-bd_dom_sf"/>
</dbReference>
<comment type="caution">
    <text evidence="3">The sequence shown here is derived from an EMBL/GenBank/DDBJ whole genome shotgun (WGS) entry which is preliminary data.</text>
</comment>
<dbReference type="PANTHER" id="PTHR24321:SF8">
    <property type="entry name" value="ESTRADIOL 17-BETA-DEHYDROGENASE 8-RELATED"/>
    <property type="match status" value="1"/>
</dbReference>
<dbReference type="OrthoDB" id="7442at2157"/>
<evidence type="ECO:0000313" key="4">
    <source>
        <dbReference type="Proteomes" id="UP000277582"/>
    </source>
</evidence>
<proteinExistence type="inferred from homology"/>
<evidence type="ECO:0000313" key="3">
    <source>
        <dbReference type="EMBL" id="RSN78717.1"/>
    </source>
</evidence>
<keyword evidence="4" id="KW-1185">Reference proteome</keyword>
<dbReference type="AlphaFoldDB" id="A0A3R9RAK2"/>
<evidence type="ECO:0000256" key="1">
    <source>
        <dbReference type="ARBA" id="ARBA00006484"/>
    </source>
</evidence>
<sequence>MPGRAEGKVVIVTGGARGIGAAICRLLAKEGAKVAITDILDEDGRKLEEEIKEQGGIAKYYHMDVTKENEVKETFAQIAKDFGKIDGLVNNAGIAGANKPTHEITEEEWDKVMAVNVKGVFFCTKHAIPYMKEAGGGSIVNIASIYGLIGNADVPPYHASKGAVIAMTKNDATIYAKDNIRVNAVCPGFTWTKMVEDYIIKSGMSIEEGKKAIASLQFGRLIDPEDQAYAVLYLISDESRNVTGTTLVIDFGYTAK</sequence>